<evidence type="ECO:0000313" key="3">
    <source>
        <dbReference type="Proteomes" id="UP000824988"/>
    </source>
</evidence>
<feature type="region of interest" description="Disordered" evidence="1">
    <location>
        <begin position="1"/>
        <end position="69"/>
    </location>
</feature>
<organism evidence="2 3">
    <name type="scientific">Methylogaea oryzae</name>
    <dbReference type="NCBI Taxonomy" id="1295382"/>
    <lineage>
        <taxon>Bacteria</taxon>
        <taxon>Pseudomonadati</taxon>
        <taxon>Pseudomonadota</taxon>
        <taxon>Gammaproteobacteria</taxon>
        <taxon>Methylococcales</taxon>
        <taxon>Methylococcaceae</taxon>
        <taxon>Methylogaea</taxon>
    </lineage>
</organism>
<feature type="compositionally biased region" description="Basic and acidic residues" evidence="1">
    <location>
        <begin position="59"/>
        <end position="69"/>
    </location>
</feature>
<evidence type="ECO:0000313" key="2">
    <source>
        <dbReference type="EMBL" id="BBL71707.1"/>
    </source>
</evidence>
<evidence type="ECO:0000256" key="1">
    <source>
        <dbReference type="SAM" id="MobiDB-lite"/>
    </source>
</evidence>
<dbReference type="Proteomes" id="UP000824988">
    <property type="component" value="Chromosome"/>
</dbReference>
<accession>A0A8D4VQ70</accession>
<protein>
    <submittedName>
        <fullName evidence="2">Uncharacterized protein</fullName>
    </submittedName>
</protein>
<proteinExistence type="predicted"/>
<sequence>MRSRTPGTAKAGLTPALGVMPGGPSGTVAQPTESANGNVSNTERRRTKTAIRTSLDPENCERPVGRGPA</sequence>
<dbReference type="KEGG" id="moz:MoryE10_23130"/>
<feature type="compositionally biased region" description="Polar residues" evidence="1">
    <location>
        <begin position="27"/>
        <end position="41"/>
    </location>
</feature>
<dbReference type="AlphaFoldDB" id="A0A8D4VQ70"/>
<reference evidence="2" key="1">
    <citation type="submission" date="2019-06" db="EMBL/GenBank/DDBJ databases">
        <title>Complete genome sequence of Methylogaea oryzae strain JCM16910.</title>
        <authorList>
            <person name="Asakawa S."/>
        </authorList>
    </citation>
    <scope>NUCLEOTIDE SEQUENCE</scope>
    <source>
        <strain evidence="2">E10</strain>
    </source>
</reference>
<keyword evidence="3" id="KW-1185">Reference proteome</keyword>
<dbReference type="EMBL" id="AP019782">
    <property type="protein sequence ID" value="BBL71707.1"/>
    <property type="molecule type" value="Genomic_DNA"/>
</dbReference>
<name>A0A8D4VQ70_9GAMM</name>
<gene>
    <name evidence="2" type="ORF">MoryE10_23130</name>
</gene>